<dbReference type="Gene3D" id="1.25.40.10">
    <property type="entry name" value="Tetratricopeptide repeat domain"/>
    <property type="match status" value="1"/>
</dbReference>
<dbReference type="AlphaFoldDB" id="A0A1Q8QGM4"/>
<proteinExistence type="predicted"/>
<keyword evidence="3" id="KW-1185">Reference proteome</keyword>
<dbReference type="EMBL" id="MLBF01000077">
    <property type="protein sequence ID" value="OLN26461.1"/>
    <property type="molecule type" value="Genomic_DNA"/>
</dbReference>
<name>A0A1Q8QGM4_9FIRM</name>
<dbReference type="InterPro" id="IPR011990">
    <property type="entry name" value="TPR-like_helical_dom_sf"/>
</dbReference>
<dbReference type="Pfam" id="PF19092">
    <property type="entry name" value="DUF5780"/>
    <property type="match status" value="1"/>
</dbReference>
<dbReference type="Proteomes" id="UP000186102">
    <property type="component" value="Unassembled WGS sequence"/>
</dbReference>
<protein>
    <recommendedName>
        <fullName evidence="1">DUF5780 domain-containing protein</fullName>
    </recommendedName>
</protein>
<dbReference type="STRING" id="1888891.DSOL_4995"/>
<dbReference type="InterPro" id="IPR043939">
    <property type="entry name" value="DUF5780"/>
</dbReference>
<organism evidence="2 3">
    <name type="scientific">Desulfosporosinus metallidurans</name>
    <dbReference type="NCBI Taxonomy" id="1888891"/>
    <lineage>
        <taxon>Bacteria</taxon>
        <taxon>Bacillati</taxon>
        <taxon>Bacillota</taxon>
        <taxon>Clostridia</taxon>
        <taxon>Eubacteriales</taxon>
        <taxon>Desulfitobacteriaceae</taxon>
        <taxon>Desulfosporosinus</taxon>
    </lineage>
</organism>
<evidence type="ECO:0000259" key="1">
    <source>
        <dbReference type="Pfam" id="PF19092"/>
    </source>
</evidence>
<evidence type="ECO:0000313" key="3">
    <source>
        <dbReference type="Proteomes" id="UP000186102"/>
    </source>
</evidence>
<reference evidence="2 3" key="1">
    <citation type="submission" date="2016-09" db="EMBL/GenBank/DDBJ databases">
        <title>Complete genome of Desulfosporosinus sp. OL.</title>
        <authorList>
            <person name="Mardanov A."/>
            <person name="Beletsky A."/>
            <person name="Panova A."/>
            <person name="Karnachuk O."/>
            <person name="Ravin N."/>
        </authorList>
    </citation>
    <scope>NUCLEOTIDE SEQUENCE [LARGE SCALE GENOMIC DNA]</scope>
    <source>
        <strain evidence="2 3">OL</strain>
    </source>
</reference>
<comment type="caution">
    <text evidence="2">The sequence shown here is derived from an EMBL/GenBank/DDBJ whole genome shotgun (WGS) entry which is preliminary data.</text>
</comment>
<feature type="domain" description="DUF5780" evidence="1">
    <location>
        <begin position="140"/>
        <end position="247"/>
    </location>
</feature>
<accession>A0A1Q8QGM4</accession>
<sequence>MSSALDKINSLNNSRIAFNKAEGFLKNKDLVNAIKEYKNVIPDDQNYEKAKEQITNNVKQYKDQVLKNAEDSANAKDYAKSITLLKEAALLIPNDSDLAVKLSGYEKQLGQKLVAEQLVTVESAKIVVQDSTYKSLYPDMIQVIMKNSSQKTIKALKIGCLGYDKNGYPLKIKTQYNYSGGDYEFVGNATDVNIVAGGTFGQNNGFSLDESHGISKALACVKSAEFYDGTTWDNPYYEYWIDQYKEKPLN</sequence>
<gene>
    <name evidence="2" type="ORF">DSOL_4995</name>
</gene>
<evidence type="ECO:0000313" key="2">
    <source>
        <dbReference type="EMBL" id="OLN26461.1"/>
    </source>
</evidence>